<evidence type="ECO:0000256" key="4">
    <source>
        <dbReference type="ARBA" id="ARBA00022692"/>
    </source>
</evidence>
<dbReference type="GO" id="GO:0005886">
    <property type="term" value="C:plasma membrane"/>
    <property type="evidence" value="ECO:0007669"/>
    <property type="project" value="UniProtKB-SubCell"/>
</dbReference>
<accession>A0A1N6PUW0</accession>
<feature type="transmembrane region" description="Helical" evidence="7">
    <location>
        <begin position="106"/>
        <end position="126"/>
    </location>
</feature>
<evidence type="ECO:0000256" key="6">
    <source>
        <dbReference type="ARBA" id="ARBA00023136"/>
    </source>
</evidence>
<feature type="transmembrane region" description="Helical" evidence="7">
    <location>
        <begin position="155"/>
        <end position="179"/>
    </location>
</feature>
<comment type="subcellular location">
    <subcellularLocation>
        <location evidence="1 7">Cell membrane</location>
        <topology evidence="1 7">Multi-pass membrane protein</topology>
    </subcellularLocation>
</comment>
<feature type="transmembrane region" description="Helical" evidence="7">
    <location>
        <begin position="12"/>
        <end position="36"/>
    </location>
</feature>
<dbReference type="GO" id="GO:0055085">
    <property type="term" value="P:transmembrane transport"/>
    <property type="evidence" value="ECO:0007669"/>
    <property type="project" value="InterPro"/>
</dbReference>
<dbReference type="Proteomes" id="UP000186400">
    <property type="component" value="Unassembled WGS sequence"/>
</dbReference>
<dbReference type="AlphaFoldDB" id="A0A1N6PUW0"/>
<keyword evidence="3" id="KW-1003">Cell membrane</keyword>
<reference evidence="9 10" key="1">
    <citation type="submission" date="2017-01" db="EMBL/GenBank/DDBJ databases">
        <authorList>
            <person name="Mah S.A."/>
            <person name="Swanson W.J."/>
            <person name="Moy G.W."/>
            <person name="Vacquier V.D."/>
        </authorList>
    </citation>
    <scope>NUCLEOTIDE SEQUENCE [LARGE SCALE GENOMIC DNA]</scope>
    <source>
        <strain evidence="9 10">ASpG1</strain>
    </source>
</reference>
<keyword evidence="5 7" id="KW-1133">Transmembrane helix</keyword>
<evidence type="ECO:0000256" key="3">
    <source>
        <dbReference type="ARBA" id="ARBA00022475"/>
    </source>
</evidence>
<evidence type="ECO:0000259" key="8">
    <source>
        <dbReference type="PROSITE" id="PS50928"/>
    </source>
</evidence>
<dbReference type="Pfam" id="PF00528">
    <property type="entry name" value="BPD_transp_1"/>
    <property type="match status" value="1"/>
</dbReference>
<evidence type="ECO:0000256" key="5">
    <source>
        <dbReference type="ARBA" id="ARBA00022989"/>
    </source>
</evidence>
<evidence type="ECO:0000256" key="7">
    <source>
        <dbReference type="RuleBase" id="RU363032"/>
    </source>
</evidence>
<dbReference type="PANTHER" id="PTHR43005">
    <property type="entry name" value="BLR7065 PROTEIN"/>
    <property type="match status" value="1"/>
</dbReference>
<dbReference type="Gene3D" id="1.10.3720.10">
    <property type="entry name" value="MetI-like"/>
    <property type="match status" value="1"/>
</dbReference>
<dbReference type="InterPro" id="IPR000515">
    <property type="entry name" value="MetI-like"/>
</dbReference>
<dbReference type="STRING" id="159291.SAMN05920897_103145"/>
<comment type="similarity">
    <text evidence="7">Belongs to the binding-protein-dependent transport system permease family.</text>
</comment>
<evidence type="ECO:0000256" key="2">
    <source>
        <dbReference type="ARBA" id="ARBA00022448"/>
    </source>
</evidence>
<gene>
    <name evidence="9" type="ORF">SAMN05920897_103145</name>
</gene>
<feature type="transmembrane region" description="Helical" evidence="7">
    <location>
        <begin position="73"/>
        <end position="94"/>
    </location>
</feature>
<evidence type="ECO:0000313" key="9">
    <source>
        <dbReference type="EMBL" id="SIQ08120.1"/>
    </source>
</evidence>
<sequence>MKTKDLSERQLGAVMMAPTFILILCTAVLPILYVLFLSTQDIRGLMNRGFVGFQNYVTIFESGHLQAALGATLYFALGTIVFQMVIGMIVALSLNVDFAGKNFVRSLILIPWAIPTSLVGIMWSRFLSSTDGYFNATLRLLGLVQGEMNWFLDRFLAITMVVLVDSWKFTPITVMIFLAGLQAIPRSMYEAALVDGANRWKQFLYVTLPVMKPVVLVALIMRTIFVFHAFDLIFILTKGGPGDSTRVLSYYAYQESFIFLRHGRGAAVAFILFLFTALITVGYVRMLREKKPA</sequence>
<evidence type="ECO:0000313" key="10">
    <source>
        <dbReference type="Proteomes" id="UP000186400"/>
    </source>
</evidence>
<protein>
    <submittedName>
        <fullName evidence="9">Carbohydrate ABC transporter membrane protein 1, CUT1 family</fullName>
    </submittedName>
</protein>
<keyword evidence="6 7" id="KW-0472">Membrane</keyword>
<proteinExistence type="inferred from homology"/>
<dbReference type="SUPFAM" id="SSF161098">
    <property type="entry name" value="MetI-like"/>
    <property type="match status" value="1"/>
</dbReference>
<keyword evidence="10" id="KW-1185">Reference proteome</keyword>
<evidence type="ECO:0000256" key="1">
    <source>
        <dbReference type="ARBA" id="ARBA00004651"/>
    </source>
</evidence>
<dbReference type="PROSITE" id="PS50928">
    <property type="entry name" value="ABC_TM1"/>
    <property type="match status" value="1"/>
</dbReference>
<dbReference type="InterPro" id="IPR035906">
    <property type="entry name" value="MetI-like_sf"/>
</dbReference>
<keyword evidence="4 7" id="KW-0812">Transmembrane</keyword>
<dbReference type="EMBL" id="FTMS01000003">
    <property type="protein sequence ID" value="SIQ08120.1"/>
    <property type="molecule type" value="Genomic_DNA"/>
</dbReference>
<dbReference type="CDD" id="cd06261">
    <property type="entry name" value="TM_PBP2"/>
    <property type="match status" value="1"/>
</dbReference>
<name>A0A1N6PUW0_9SPIO</name>
<feature type="transmembrane region" description="Helical" evidence="7">
    <location>
        <begin position="265"/>
        <end position="284"/>
    </location>
</feature>
<feature type="domain" description="ABC transmembrane type-1" evidence="8">
    <location>
        <begin position="69"/>
        <end position="283"/>
    </location>
</feature>
<feature type="transmembrane region" description="Helical" evidence="7">
    <location>
        <begin position="214"/>
        <end position="236"/>
    </location>
</feature>
<keyword evidence="2 7" id="KW-0813">Transport</keyword>
<organism evidence="9 10">
    <name type="scientific">Alkalispirochaeta americana</name>
    <dbReference type="NCBI Taxonomy" id="159291"/>
    <lineage>
        <taxon>Bacteria</taxon>
        <taxon>Pseudomonadati</taxon>
        <taxon>Spirochaetota</taxon>
        <taxon>Spirochaetia</taxon>
        <taxon>Spirochaetales</taxon>
        <taxon>Spirochaetaceae</taxon>
        <taxon>Alkalispirochaeta</taxon>
    </lineage>
</organism>
<dbReference type="PANTHER" id="PTHR43005:SF1">
    <property type="entry name" value="SPERMIDINE_PUTRESCINE TRANSPORT SYSTEM PERMEASE PROTEIN"/>
    <property type="match status" value="1"/>
</dbReference>